<feature type="domain" description="DUF1858" evidence="1">
    <location>
        <begin position="3"/>
        <end position="62"/>
    </location>
</feature>
<dbReference type="SUPFAM" id="SSF140683">
    <property type="entry name" value="SP0561-like"/>
    <property type="match status" value="1"/>
</dbReference>
<dbReference type="NCBIfam" id="TIGR03980">
    <property type="entry name" value="prismane_assoc"/>
    <property type="match status" value="1"/>
</dbReference>
<dbReference type="EMBL" id="JBBMFA010000100">
    <property type="protein sequence ID" value="MEQ2520965.1"/>
    <property type="molecule type" value="Genomic_DNA"/>
</dbReference>
<gene>
    <name evidence="2" type="ORF">WMO24_11075</name>
</gene>
<comment type="caution">
    <text evidence="2">The sequence shown here is derived from an EMBL/GenBank/DDBJ whole genome shotgun (WGS) entry which is preliminary data.</text>
</comment>
<dbReference type="RefSeq" id="WP_349216505.1">
    <property type="nucleotide sequence ID" value="NZ_JBBMFA010000100.1"/>
</dbReference>
<dbReference type="Proteomes" id="UP001477672">
    <property type="component" value="Unassembled WGS sequence"/>
</dbReference>
<evidence type="ECO:0000259" key="1">
    <source>
        <dbReference type="Pfam" id="PF08984"/>
    </source>
</evidence>
<dbReference type="InterPro" id="IPR015077">
    <property type="entry name" value="DUF1858"/>
</dbReference>
<dbReference type="Pfam" id="PF08984">
    <property type="entry name" value="DUF1858"/>
    <property type="match status" value="1"/>
</dbReference>
<dbReference type="PANTHER" id="PTHR39341">
    <property type="entry name" value="BSL7085 PROTEIN"/>
    <property type="match status" value="1"/>
</dbReference>
<evidence type="ECO:0000313" key="2">
    <source>
        <dbReference type="EMBL" id="MEQ2520965.1"/>
    </source>
</evidence>
<dbReference type="PANTHER" id="PTHR39341:SF1">
    <property type="entry name" value="DUF1858 DOMAIN-CONTAINING PROTEIN"/>
    <property type="match status" value="1"/>
</dbReference>
<proteinExistence type="predicted"/>
<accession>A0ABV1GGM2</accession>
<reference evidence="2 3" key="1">
    <citation type="submission" date="2024-03" db="EMBL/GenBank/DDBJ databases">
        <title>Human intestinal bacterial collection.</title>
        <authorList>
            <person name="Pauvert C."/>
            <person name="Hitch T.C.A."/>
            <person name="Clavel T."/>
        </authorList>
    </citation>
    <scope>NUCLEOTIDE SEQUENCE [LARGE SCALE GENOMIC DNA]</scope>
    <source>
        <strain evidence="2 3">CLA-JM-H11</strain>
    </source>
</reference>
<keyword evidence="3" id="KW-1185">Reference proteome</keyword>
<name>A0ABV1GGM2_9FIRM</name>
<dbReference type="InterPro" id="IPR038062">
    <property type="entry name" value="ScdA-like_N_sf"/>
</dbReference>
<sequence length="70" mass="7495">MNISKELTMGELLRTAQDNGVYEAVVNVLLSAGMHCIGCPSHQFETLEEACYVHGIDSAELVSKLEAAVG</sequence>
<organism evidence="2 3">
    <name type="scientific">Ruthenibacterium intestinale</name>
    <dbReference type="NCBI Taxonomy" id="3133163"/>
    <lineage>
        <taxon>Bacteria</taxon>
        <taxon>Bacillati</taxon>
        <taxon>Bacillota</taxon>
        <taxon>Clostridia</taxon>
        <taxon>Eubacteriales</taxon>
        <taxon>Oscillospiraceae</taxon>
        <taxon>Ruthenibacterium</taxon>
    </lineage>
</organism>
<evidence type="ECO:0000313" key="3">
    <source>
        <dbReference type="Proteomes" id="UP001477672"/>
    </source>
</evidence>
<dbReference type="InterPro" id="IPR023883">
    <property type="entry name" value="CHP03980_redox-disulphide"/>
</dbReference>
<dbReference type="Gene3D" id="1.10.3910.10">
    <property type="entry name" value="SP0561-like"/>
    <property type="match status" value="1"/>
</dbReference>
<protein>
    <submittedName>
        <fullName evidence="2">DUF1858 domain-containing protein</fullName>
    </submittedName>
</protein>